<dbReference type="Proteomes" id="UP000435649">
    <property type="component" value="Unassembled WGS sequence"/>
</dbReference>
<dbReference type="PANTHER" id="PTHR30093">
    <property type="entry name" value="GENERAL SECRETION PATHWAY PROTEIN G"/>
    <property type="match status" value="1"/>
</dbReference>
<dbReference type="AlphaFoldDB" id="A0A844FXB7"/>
<keyword evidence="3" id="KW-1185">Reference proteome</keyword>
<name>A0A844FXB7_9BACT</name>
<dbReference type="NCBIfam" id="TIGR02532">
    <property type="entry name" value="IV_pilin_GFxxxE"/>
    <property type="match status" value="1"/>
</dbReference>
<protein>
    <submittedName>
        <fullName evidence="2">Prepilin-type N-terminal cleavage/methylation domain-containing protein</fullName>
    </submittedName>
</protein>
<proteinExistence type="predicted"/>
<sequence>MMRKNFTLIELLVVIAIIAILASMLLPALNQARERGKAANCISNLRQLGLGVGQYVSDNADFLPLTYAEGWTMPRRLYTETKYVPTTGFDCPSMQQSSYRQNKDGWFAHYAVNVGVNGDNDTGRRMTMIKNASGKLHFLDAWQNNGSTGAVEENGYFRAAFDTSAKGNANYGRPASRHSSRANLLYLDGHAAVGNATKNPLNPFDVVPFIYSTEPTESTRVLYWNVN</sequence>
<dbReference type="GO" id="GO:0015627">
    <property type="term" value="C:type II protein secretion system complex"/>
    <property type="evidence" value="ECO:0007669"/>
    <property type="project" value="InterPro"/>
</dbReference>
<evidence type="ECO:0000256" key="1">
    <source>
        <dbReference type="ARBA" id="ARBA00022481"/>
    </source>
</evidence>
<accession>A0A844FXB7</accession>
<dbReference type="SUPFAM" id="SSF54523">
    <property type="entry name" value="Pili subunits"/>
    <property type="match status" value="1"/>
</dbReference>
<organism evidence="2 3">
    <name type="scientific">Victivallis lenta</name>
    <dbReference type="NCBI Taxonomy" id="2606640"/>
    <lineage>
        <taxon>Bacteria</taxon>
        <taxon>Pseudomonadati</taxon>
        <taxon>Lentisphaerota</taxon>
        <taxon>Lentisphaeria</taxon>
        <taxon>Victivallales</taxon>
        <taxon>Victivallaceae</taxon>
        <taxon>Victivallis</taxon>
    </lineage>
</organism>
<dbReference type="InterPro" id="IPR000983">
    <property type="entry name" value="Bac_GSPG_pilin"/>
</dbReference>
<dbReference type="PRINTS" id="PR00813">
    <property type="entry name" value="BCTERIALGSPG"/>
</dbReference>
<evidence type="ECO:0000313" key="3">
    <source>
        <dbReference type="Proteomes" id="UP000435649"/>
    </source>
</evidence>
<dbReference type="InterPro" id="IPR012902">
    <property type="entry name" value="N_methyl_site"/>
</dbReference>
<comment type="caution">
    <text evidence="2">The sequence shown here is derived from an EMBL/GenBank/DDBJ whole genome shotgun (WGS) entry which is preliminary data.</text>
</comment>
<dbReference type="Gene3D" id="3.30.700.10">
    <property type="entry name" value="Glycoprotein, Type 4 Pilin"/>
    <property type="match status" value="1"/>
</dbReference>
<keyword evidence="1" id="KW-0488">Methylation</keyword>
<dbReference type="RefSeq" id="WP_154416885.1">
    <property type="nucleotide sequence ID" value="NZ_DBFCGB010000239.1"/>
</dbReference>
<reference evidence="2 3" key="1">
    <citation type="submission" date="2019-08" db="EMBL/GenBank/DDBJ databases">
        <title>In-depth cultivation of the pig gut microbiome towards novel bacterial diversity and tailored functional studies.</title>
        <authorList>
            <person name="Wylensek D."/>
            <person name="Hitch T.C.A."/>
            <person name="Clavel T."/>
        </authorList>
    </citation>
    <scope>NUCLEOTIDE SEQUENCE [LARGE SCALE GENOMIC DNA]</scope>
    <source>
        <strain evidence="2 3">BBE-744-WT-12</strain>
    </source>
</reference>
<dbReference type="EMBL" id="VUNS01000002">
    <property type="protein sequence ID" value="MST95900.1"/>
    <property type="molecule type" value="Genomic_DNA"/>
</dbReference>
<dbReference type="InterPro" id="IPR045584">
    <property type="entry name" value="Pilin-like"/>
</dbReference>
<dbReference type="GO" id="GO:0015628">
    <property type="term" value="P:protein secretion by the type II secretion system"/>
    <property type="evidence" value="ECO:0007669"/>
    <property type="project" value="InterPro"/>
</dbReference>
<gene>
    <name evidence="2" type="ORF">FYJ85_02430</name>
</gene>
<evidence type="ECO:0000313" key="2">
    <source>
        <dbReference type="EMBL" id="MST95900.1"/>
    </source>
</evidence>